<dbReference type="AlphaFoldDB" id="A0A183CMN1"/>
<dbReference type="SUPFAM" id="SSF117856">
    <property type="entry name" value="AF0104/ALDC/Ptd012-like"/>
    <property type="match status" value="1"/>
</dbReference>
<dbReference type="WBParaSite" id="GPLIN_001413700">
    <property type="protein sequence ID" value="GPLIN_001413700"/>
    <property type="gene ID" value="GPLIN_001413700"/>
</dbReference>
<protein>
    <submittedName>
        <fullName evidence="2">Secreted protein</fullName>
    </submittedName>
</protein>
<dbReference type="Proteomes" id="UP000050741">
    <property type="component" value="Unassembled WGS sequence"/>
</dbReference>
<keyword evidence="1" id="KW-1185">Reference proteome</keyword>
<sequence>MLLGPAHPLAAGGDHFSASYDKTSREWLSSWPFHSLCPDRMASVVANGFLAAAIVTATSPLPEGKPAVNGANTNVPSSDAMPELIKPNVAELIPELRSVLRPAFSSVHCDLATCPSLNQAPFNLPVQGPGPNFTFISV</sequence>
<reference evidence="2" key="3">
    <citation type="submission" date="2016-06" db="UniProtKB">
        <authorList>
            <consortium name="WormBaseParasite"/>
        </authorList>
    </citation>
    <scope>IDENTIFICATION</scope>
</reference>
<evidence type="ECO:0000313" key="2">
    <source>
        <dbReference type="WBParaSite" id="GPLIN_001413700"/>
    </source>
</evidence>
<organism evidence="1 2">
    <name type="scientific">Globodera pallida</name>
    <name type="common">Potato cyst nematode worm</name>
    <name type="synonym">Heterodera pallida</name>
    <dbReference type="NCBI Taxonomy" id="36090"/>
    <lineage>
        <taxon>Eukaryota</taxon>
        <taxon>Metazoa</taxon>
        <taxon>Ecdysozoa</taxon>
        <taxon>Nematoda</taxon>
        <taxon>Chromadorea</taxon>
        <taxon>Rhabditida</taxon>
        <taxon>Tylenchina</taxon>
        <taxon>Tylenchomorpha</taxon>
        <taxon>Tylenchoidea</taxon>
        <taxon>Heteroderidae</taxon>
        <taxon>Heteroderinae</taxon>
        <taxon>Globodera</taxon>
    </lineage>
</organism>
<reference evidence="1" key="1">
    <citation type="submission" date="2013-12" db="EMBL/GenBank/DDBJ databases">
        <authorList>
            <person name="Aslett M."/>
        </authorList>
    </citation>
    <scope>NUCLEOTIDE SEQUENCE [LARGE SCALE GENOMIC DNA]</scope>
    <source>
        <strain evidence="1">Lindley</strain>
    </source>
</reference>
<evidence type="ECO:0000313" key="1">
    <source>
        <dbReference type="Proteomes" id="UP000050741"/>
    </source>
</evidence>
<name>A0A183CMN1_GLOPA</name>
<proteinExistence type="predicted"/>
<reference evidence="1" key="2">
    <citation type="submission" date="2014-05" db="EMBL/GenBank/DDBJ databases">
        <title>The genome and life-stage specific transcriptomes of Globodera pallida elucidate key aspects of plant parasitism by a cyst nematode.</title>
        <authorList>
            <person name="Cotton J.A."/>
            <person name="Lilley C.J."/>
            <person name="Jones L.M."/>
            <person name="Kikuchi T."/>
            <person name="Reid A.J."/>
            <person name="Thorpe P."/>
            <person name="Tsai I.J."/>
            <person name="Beasley H."/>
            <person name="Blok V."/>
            <person name="Cock P.J.A."/>
            <person name="Van den Akker S.E."/>
            <person name="Holroyd N."/>
            <person name="Hunt M."/>
            <person name="Mantelin S."/>
            <person name="Naghra H."/>
            <person name="Pain A."/>
            <person name="Palomares-Rius J.E."/>
            <person name="Zarowiecki M."/>
            <person name="Berriman M."/>
            <person name="Jones J.T."/>
            <person name="Urwin P.E."/>
        </authorList>
    </citation>
    <scope>NUCLEOTIDE SEQUENCE [LARGE SCALE GENOMIC DNA]</scope>
    <source>
        <strain evidence="1">Lindley</strain>
    </source>
</reference>
<accession>A0A183CMN1</accession>